<evidence type="ECO:0000313" key="1">
    <source>
        <dbReference type="EMBL" id="KGO88103.1"/>
    </source>
</evidence>
<dbReference type="OrthoDB" id="1356506at2"/>
<dbReference type="EMBL" id="JRLX01000002">
    <property type="protein sequence ID" value="KGO88103.1"/>
    <property type="molecule type" value="Genomic_DNA"/>
</dbReference>
<comment type="caution">
    <text evidence="1">The sequence shown here is derived from an EMBL/GenBank/DDBJ whole genome shotgun (WGS) entry which is preliminary data.</text>
</comment>
<organism evidence="1 2">
    <name type="scientific">Flavobacterium rivuli WB 3.3-2 = DSM 21788</name>
    <dbReference type="NCBI Taxonomy" id="1121895"/>
    <lineage>
        <taxon>Bacteria</taxon>
        <taxon>Pseudomonadati</taxon>
        <taxon>Bacteroidota</taxon>
        <taxon>Flavobacteriia</taxon>
        <taxon>Flavobacteriales</taxon>
        <taxon>Flavobacteriaceae</taxon>
        <taxon>Flavobacterium</taxon>
    </lineage>
</organism>
<name>A0A0A2M9J7_9FLAO</name>
<dbReference type="Proteomes" id="UP000030152">
    <property type="component" value="Unassembled WGS sequence"/>
</dbReference>
<evidence type="ECO:0000313" key="2">
    <source>
        <dbReference type="Proteomes" id="UP000030152"/>
    </source>
</evidence>
<reference evidence="1 2" key="1">
    <citation type="submission" date="2013-09" db="EMBL/GenBank/DDBJ databases">
        <authorList>
            <person name="Zeng Z."/>
            <person name="Chen C."/>
        </authorList>
    </citation>
    <scope>NUCLEOTIDE SEQUENCE [LARGE SCALE GENOMIC DNA]</scope>
    <source>
        <strain evidence="1 2">WB 3.3-2</strain>
    </source>
</reference>
<dbReference type="InterPro" id="IPR046679">
    <property type="entry name" value="DUF6549"/>
</dbReference>
<proteinExistence type="predicted"/>
<protein>
    <submittedName>
        <fullName evidence="1">Uncharacterized protein</fullName>
    </submittedName>
</protein>
<gene>
    <name evidence="1" type="ORF">Q765_03345</name>
</gene>
<keyword evidence="2" id="KW-1185">Reference proteome</keyword>
<dbReference type="RefSeq" id="WP_020212237.1">
    <property type="nucleotide sequence ID" value="NZ_JRLX01000002.1"/>
</dbReference>
<dbReference type="STRING" id="1121895.GCA_000378485_01109"/>
<dbReference type="Pfam" id="PF20186">
    <property type="entry name" value="DUF6549"/>
    <property type="match status" value="1"/>
</dbReference>
<dbReference type="AlphaFoldDB" id="A0A0A2M9J7"/>
<sequence>MKDYKTYIIAALAIALLFSVQHCRYIAGNTDANLAAITDTVTHYKNKLGTTTASIKTLQLDNKQVKDLLTKKDAELAALASEFANVHSVVKYNTDTRVDTIPIPYKDTVPCIFERTGAIKKQWYSFGYRSNQKGVEIDTLSFPNTATVITGTKRKWFLGKQTLTTDITNSNPYVKVTDIRAVEITLPVPWYKKWWLWLAAGVAGSLLIK</sequence>
<accession>A0A0A2M9J7</accession>
<dbReference type="eggNOG" id="ENOG50312JX">
    <property type="taxonomic scope" value="Bacteria"/>
</dbReference>